<dbReference type="EMBL" id="RXLP01000019">
    <property type="protein sequence ID" value="TCD54315.1"/>
    <property type="molecule type" value="Genomic_DNA"/>
</dbReference>
<accession>A0A4R0QSZ3</accession>
<feature type="transmembrane region" description="Helical" evidence="1">
    <location>
        <begin position="51"/>
        <end position="74"/>
    </location>
</feature>
<feature type="transmembrane region" description="Helical" evidence="1">
    <location>
        <begin position="147"/>
        <end position="174"/>
    </location>
</feature>
<feature type="transmembrane region" description="Helical" evidence="1">
    <location>
        <begin position="123"/>
        <end position="141"/>
    </location>
</feature>
<keyword evidence="1" id="KW-0812">Transmembrane</keyword>
<dbReference type="OrthoDB" id="3238560at2"/>
<dbReference type="RefSeq" id="WP_131284042.1">
    <property type="nucleotide sequence ID" value="NZ_RXLP01000019.1"/>
</dbReference>
<feature type="transmembrane region" description="Helical" evidence="1">
    <location>
        <begin position="80"/>
        <end position="103"/>
    </location>
</feature>
<reference evidence="2 3" key="1">
    <citation type="submission" date="2018-12" db="EMBL/GenBank/DDBJ databases">
        <title>Alloscrdovia theropitheci sp. nov: a novel taxon from the feces of the bleeding-herat monkey (Theropithecus geleda).</title>
        <authorList>
            <person name="Modesto M."/>
        </authorList>
    </citation>
    <scope>NUCLEOTIDE SEQUENCE [LARGE SCALE GENOMIC DNA]</scope>
    <source>
        <strain evidence="2 3">GLDI4/2</strain>
    </source>
</reference>
<dbReference type="Proteomes" id="UP000291289">
    <property type="component" value="Unassembled WGS sequence"/>
</dbReference>
<organism evidence="2 3">
    <name type="scientific">Alloscardovia theropitheci</name>
    <dbReference type="NCBI Taxonomy" id="2496842"/>
    <lineage>
        <taxon>Bacteria</taxon>
        <taxon>Bacillati</taxon>
        <taxon>Actinomycetota</taxon>
        <taxon>Actinomycetes</taxon>
        <taxon>Bifidobacteriales</taxon>
        <taxon>Bifidobacteriaceae</taxon>
        <taxon>Alloscardovia</taxon>
    </lineage>
</organism>
<protein>
    <submittedName>
        <fullName evidence="2">PTS cellobiose transporter subunit IIC</fullName>
    </submittedName>
</protein>
<evidence type="ECO:0000256" key="1">
    <source>
        <dbReference type="SAM" id="Phobius"/>
    </source>
</evidence>
<name>A0A4R0QSZ3_9BIFI</name>
<proteinExistence type="predicted"/>
<sequence length="186" mass="20607">MAENIENQANNQTATDTNASAFKKWTLEHPDLWEFIKFNGLSQISTVVRFVLLWILTPVFVGALGLTAPFHFAFYNYDSAAGGVGIFLATIITEIIAQTVNFFVQMKWVFNSDASFMSAAWKYVILSLLIIMISGFAPSYINEWANSIGWGAAASTLSAVFNTIAATIVAYPLLKFWIAPKSKDEK</sequence>
<evidence type="ECO:0000313" key="3">
    <source>
        <dbReference type="Proteomes" id="UP000291289"/>
    </source>
</evidence>
<keyword evidence="1" id="KW-1133">Transmembrane helix</keyword>
<keyword evidence="3" id="KW-1185">Reference proteome</keyword>
<gene>
    <name evidence="2" type="ORF">EJ419_04570</name>
</gene>
<dbReference type="AlphaFoldDB" id="A0A4R0QSZ3"/>
<keyword evidence="1" id="KW-0472">Membrane</keyword>
<evidence type="ECO:0000313" key="2">
    <source>
        <dbReference type="EMBL" id="TCD54315.1"/>
    </source>
</evidence>
<comment type="caution">
    <text evidence="2">The sequence shown here is derived from an EMBL/GenBank/DDBJ whole genome shotgun (WGS) entry which is preliminary data.</text>
</comment>